<feature type="compositionally biased region" description="Basic and acidic residues" evidence="1">
    <location>
        <begin position="533"/>
        <end position="543"/>
    </location>
</feature>
<feature type="compositionally biased region" description="Polar residues" evidence="1">
    <location>
        <begin position="580"/>
        <end position="597"/>
    </location>
</feature>
<protein>
    <recommendedName>
        <fullName evidence="3">Retrovirus-related Pol polyprotein from transposon TNT 1-94</fullName>
    </recommendedName>
</protein>
<dbReference type="PANTHER" id="PTHR11439:SF483">
    <property type="entry name" value="PEPTIDE SYNTHASE GLIP-LIKE, PUTATIVE (AFU_ORTHOLOGUE AFUA_3G12920)-RELATED"/>
    <property type="match status" value="1"/>
</dbReference>
<evidence type="ECO:0000256" key="1">
    <source>
        <dbReference type="SAM" id="MobiDB-lite"/>
    </source>
</evidence>
<accession>A0A6L2L3E9</accession>
<gene>
    <name evidence="2" type="ORF">Tci_027200</name>
</gene>
<feature type="region of interest" description="Disordered" evidence="1">
    <location>
        <begin position="503"/>
        <end position="603"/>
    </location>
</feature>
<name>A0A6L2L3E9_TANCI</name>
<reference evidence="2" key="1">
    <citation type="journal article" date="2019" name="Sci. Rep.">
        <title>Draft genome of Tanacetum cinerariifolium, the natural source of mosquito coil.</title>
        <authorList>
            <person name="Yamashiro T."/>
            <person name="Shiraishi A."/>
            <person name="Satake H."/>
            <person name="Nakayama K."/>
        </authorList>
    </citation>
    <scope>NUCLEOTIDE SEQUENCE</scope>
</reference>
<evidence type="ECO:0000313" key="2">
    <source>
        <dbReference type="EMBL" id="GEU55222.1"/>
    </source>
</evidence>
<dbReference type="EMBL" id="BKCJ010003460">
    <property type="protein sequence ID" value="GEU55222.1"/>
    <property type="molecule type" value="Genomic_DNA"/>
</dbReference>
<evidence type="ECO:0008006" key="3">
    <source>
        <dbReference type="Google" id="ProtNLM"/>
    </source>
</evidence>
<dbReference type="CDD" id="cd09272">
    <property type="entry name" value="RNase_HI_RT_Ty1"/>
    <property type="match status" value="1"/>
</dbReference>
<dbReference type="PANTHER" id="PTHR11439">
    <property type="entry name" value="GAG-POL-RELATED RETROTRANSPOSON"/>
    <property type="match status" value="1"/>
</dbReference>
<sequence length="1059" mass="120771">MSMMGKMSFFLGLQISQSPRGIFINQYKYASEIVMWYAMSDSVDTPLVEKTKLDKDLHRKPVDATLYNGMIGSLMYLTFSRPDLTYAVCLCAWYQAKPTEKHLNTVKRSSKKQKFTAILSTEAEYIALSGCCAQILWMRSQLTDYGFQFNEIPLYCDNKSTIALCCNFVQHSKAKHIDVRYHFIREKVKNEIVELYFLSPDLGSNKCSQAEVKPAGTTDVTSDHSMEPTGFKIHRRALLKGKNHIVGSCWLLIMDTTQAQQKDLDDALEPTLQVVLDALNLTPFYKAFEITADIPKIYMQELWATNSIHHASLHFKMNDKSHTVNVENFRNMLQIFPKPPGKKFEDPLFEKEILSFIRDLGHNGEIKFLFYVNLNHMHQPWTSFVAIINKCLSGKTTGHDSLCLSRAQILWGLYHNKNVDYVFLLWEDLVYQTIQIYGAILPKQLTNQAMIESEAYKTYYAYATAKVPKSGKKKLPAHGLETLSEIALSEAEQMKITTKRSMTQFHVSHASDSGAHEGTSFKPGVLDAPKYGSNDEKISWKSSDEDDDNEDTADDNADDEDDDEKRNEKLDEEEEGSDLRVQTPSHFESTDDVTQGDNVEEEKLDEVKINKEKEVNELYNDVNINLKGRDTEMTDALLSNVKATQVTKDTHVIMTVVTLEVQQQSSSVSSSFISNMLNPNPDAVFTPIITPSTSLQNLPTFGSLFKFENRVKALEDDFSEFKQTNLFAEAISLILGIIDTYLANKMNEAVKTAVQLQSDRLRDEAQAKNEKFINKLDENIKNIIKEQVKVQVKEQVSKILPRIEKLVNEQLKAEVLTRSSNESKTSHAVAANLSELELKKILIDKIESNKSIHRSNQHKTLYKELINAYETDKVILDTYGDTVTFKRRRDGEDDDEEPFAGSNWKSKRRRVRKEPESSNELIHTAEELEELVHQELNTGFTEDHPVEEASQLLDWFKKPAKPLTPDRDWNKTLPAAHGPIQPWINNLAQKEDTHDSFNELMDTPLDFSAFMMNRLKDDTLTSDILAGPTFELTKGSCKSLVELEYFLEEVHKATTDELD</sequence>
<feature type="compositionally biased region" description="Acidic residues" evidence="1">
    <location>
        <begin position="544"/>
        <end position="563"/>
    </location>
</feature>
<comment type="caution">
    <text evidence="2">The sequence shown here is derived from an EMBL/GenBank/DDBJ whole genome shotgun (WGS) entry which is preliminary data.</text>
</comment>
<organism evidence="2">
    <name type="scientific">Tanacetum cinerariifolium</name>
    <name type="common">Dalmatian daisy</name>
    <name type="synonym">Chrysanthemum cinerariifolium</name>
    <dbReference type="NCBI Taxonomy" id="118510"/>
    <lineage>
        <taxon>Eukaryota</taxon>
        <taxon>Viridiplantae</taxon>
        <taxon>Streptophyta</taxon>
        <taxon>Embryophyta</taxon>
        <taxon>Tracheophyta</taxon>
        <taxon>Spermatophyta</taxon>
        <taxon>Magnoliopsida</taxon>
        <taxon>eudicotyledons</taxon>
        <taxon>Gunneridae</taxon>
        <taxon>Pentapetalae</taxon>
        <taxon>asterids</taxon>
        <taxon>campanulids</taxon>
        <taxon>Asterales</taxon>
        <taxon>Asteraceae</taxon>
        <taxon>Asteroideae</taxon>
        <taxon>Anthemideae</taxon>
        <taxon>Anthemidinae</taxon>
        <taxon>Tanacetum</taxon>
    </lineage>
</organism>
<proteinExistence type="predicted"/>
<dbReference type="AlphaFoldDB" id="A0A6L2L3E9"/>